<dbReference type="KEGG" id="tsv:DSM104635_00789"/>
<reference evidence="4" key="1">
    <citation type="submission" date="2019-12" db="EMBL/GenBank/DDBJ databases">
        <title>Complete genome of Terracaulis silvestris 0127_4.</title>
        <authorList>
            <person name="Vieira S."/>
            <person name="Riedel T."/>
            <person name="Sproer C."/>
            <person name="Pascual J."/>
            <person name="Boedeker C."/>
            <person name="Overmann J."/>
        </authorList>
    </citation>
    <scope>NUCLEOTIDE SEQUENCE [LARGE SCALE GENOMIC DNA]</scope>
    <source>
        <strain evidence="4">0127_4</strain>
    </source>
</reference>
<dbReference type="PANTHER" id="PTHR34477">
    <property type="entry name" value="UPF0213 PROTEIN YHBQ"/>
    <property type="match status" value="1"/>
</dbReference>
<dbReference type="InterPro" id="IPR050190">
    <property type="entry name" value="UPF0213_domain"/>
</dbReference>
<dbReference type="AlphaFoldDB" id="A0A6I6MLX0"/>
<evidence type="ECO:0000313" key="3">
    <source>
        <dbReference type="EMBL" id="QGZ93974.1"/>
    </source>
</evidence>
<feature type="domain" description="GIY-YIG" evidence="2">
    <location>
        <begin position="7"/>
        <end position="82"/>
    </location>
</feature>
<dbReference type="PANTHER" id="PTHR34477:SF5">
    <property type="entry name" value="BSL5627 PROTEIN"/>
    <property type="match status" value="1"/>
</dbReference>
<gene>
    <name evidence="3" type="ORF">DSM104635_00789</name>
</gene>
<dbReference type="InterPro" id="IPR035901">
    <property type="entry name" value="GIY-YIG_endonuc_sf"/>
</dbReference>
<evidence type="ECO:0000256" key="1">
    <source>
        <dbReference type="ARBA" id="ARBA00007435"/>
    </source>
</evidence>
<accession>A0A6I6MLX0</accession>
<dbReference type="InterPro" id="IPR000305">
    <property type="entry name" value="GIY-YIG_endonuc"/>
</dbReference>
<protein>
    <submittedName>
        <fullName evidence="3">GIY-YIG nuclease superfamily protein</fullName>
    </submittedName>
</protein>
<dbReference type="RefSeq" id="WP_228445838.1">
    <property type="nucleotide sequence ID" value="NZ_CP047045.1"/>
</dbReference>
<evidence type="ECO:0000259" key="2">
    <source>
        <dbReference type="PROSITE" id="PS50164"/>
    </source>
</evidence>
<proteinExistence type="inferred from homology"/>
<dbReference type="PROSITE" id="PS50164">
    <property type="entry name" value="GIY_YIG"/>
    <property type="match status" value="1"/>
</dbReference>
<name>A0A6I6MLX0_9CAUL</name>
<sequence length="109" mass="12674">MRVDESRCTAAYIMASRRHGTLYTGSALDLIPRVGDHKQGVGSKFVAKYGVTKLVWFEQFMSEARDREYEIKHWNRDWKVELIERSNPDWNDLFPVLSGAELPRRRSGS</sequence>
<dbReference type="Proteomes" id="UP000431269">
    <property type="component" value="Chromosome"/>
</dbReference>
<keyword evidence="4" id="KW-1185">Reference proteome</keyword>
<organism evidence="3 4">
    <name type="scientific">Terricaulis silvestris</name>
    <dbReference type="NCBI Taxonomy" id="2686094"/>
    <lineage>
        <taxon>Bacteria</taxon>
        <taxon>Pseudomonadati</taxon>
        <taxon>Pseudomonadota</taxon>
        <taxon>Alphaproteobacteria</taxon>
        <taxon>Caulobacterales</taxon>
        <taxon>Caulobacteraceae</taxon>
        <taxon>Terricaulis</taxon>
    </lineage>
</organism>
<dbReference type="Pfam" id="PF01541">
    <property type="entry name" value="GIY-YIG"/>
    <property type="match status" value="1"/>
</dbReference>
<dbReference type="Gene3D" id="3.40.1440.10">
    <property type="entry name" value="GIY-YIG endonuclease"/>
    <property type="match status" value="1"/>
</dbReference>
<evidence type="ECO:0000313" key="4">
    <source>
        <dbReference type="Proteomes" id="UP000431269"/>
    </source>
</evidence>
<dbReference type="SUPFAM" id="SSF82771">
    <property type="entry name" value="GIY-YIG endonuclease"/>
    <property type="match status" value="1"/>
</dbReference>
<dbReference type="EMBL" id="CP047045">
    <property type="protein sequence ID" value="QGZ93974.1"/>
    <property type="molecule type" value="Genomic_DNA"/>
</dbReference>
<dbReference type="CDD" id="cd10448">
    <property type="entry name" value="GIY-YIG_unchar_3"/>
    <property type="match status" value="1"/>
</dbReference>
<comment type="similarity">
    <text evidence="1">Belongs to the UPF0213 family.</text>
</comment>